<keyword evidence="1" id="KW-0479">Metal-binding</keyword>
<name>A0A1L9Q0B2_ASPVE</name>
<dbReference type="InterPro" id="IPR001138">
    <property type="entry name" value="Zn2Cys6_DnaBD"/>
</dbReference>
<sequence>MPLRRAKQACVHCHRRRIRCDVLQQRPCSNCVAQEVACELGISRRGKYPRKKAKSQALAQGPAPGSAAAPSSSSGPSPPADHMPSPDPNPIQPSHHARHKITEPTVFLGESSPLTTVMDPRHPRLHYPLPPRLLPTSTRDEAVRLHQVQQAAQLESNGSLSFPPEDTVNALLKAYFTWFHPCFPIVDRVAICRAKAQARLGGIPPLLLQAMLFIGVSLCDDETFARTEFPVRYRAKFLFYSRARAIYDADAEANPIVKLQALFMLSSWRGGPGEERDVRFWLSIAVSLAQKRGMHMMSKFAHPPKERRLWKRIWWALYTRDQQSAAALGLPPRIRDEDGDVAMLEPDDVLEDESVDDDVFGHQRPQDLVYPVEMAKLARLLRTIVSTQYLHHHKPDLATRNALNEQLCLWESQLPVELRWGSVFIDPVSLFLKGLLHMTYQNLFILLYRRVFLNPTPHDDGQIALDAATKSTRIMEDLLSAHLIQHAPTHLITHSFTTLCIHTIHHRRSSGTTRTLAEHRARLCLLSLEELQKSWDLENWVLHLFFKGLDDRTAEVLGLTGQGEHAGASSALVTDAGEIGQGGNASASGPVTDEDGALLAPGSAAGETLMPPIPQPDDWYGWVPWEDEADALNLQNLEFLYRFL</sequence>
<gene>
    <name evidence="9" type="ORF">ASPVEDRAFT_141161</name>
</gene>
<organism evidence="9 10">
    <name type="scientific">Aspergillus versicolor CBS 583.65</name>
    <dbReference type="NCBI Taxonomy" id="1036611"/>
    <lineage>
        <taxon>Eukaryota</taxon>
        <taxon>Fungi</taxon>
        <taxon>Dikarya</taxon>
        <taxon>Ascomycota</taxon>
        <taxon>Pezizomycotina</taxon>
        <taxon>Eurotiomycetes</taxon>
        <taxon>Eurotiomycetidae</taxon>
        <taxon>Eurotiales</taxon>
        <taxon>Aspergillaceae</taxon>
        <taxon>Aspergillus</taxon>
        <taxon>Aspergillus subgen. Nidulantes</taxon>
    </lineage>
</organism>
<dbReference type="RefSeq" id="XP_040672960.1">
    <property type="nucleotide sequence ID" value="XM_040807724.1"/>
</dbReference>
<dbReference type="CDD" id="cd00067">
    <property type="entry name" value="GAL4"/>
    <property type="match status" value="1"/>
</dbReference>
<evidence type="ECO:0000313" key="9">
    <source>
        <dbReference type="EMBL" id="OJJ07198.1"/>
    </source>
</evidence>
<evidence type="ECO:0000256" key="3">
    <source>
        <dbReference type="ARBA" id="ARBA00023015"/>
    </source>
</evidence>
<evidence type="ECO:0000256" key="4">
    <source>
        <dbReference type="ARBA" id="ARBA00023125"/>
    </source>
</evidence>
<dbReference type="GO" id="GO:0003677">
    <property type="term" value="F:DNA binding"/>
    <property type="evidence" value="ECO:0007669"/>
    <property type="project" value="UniProtKB-KW"/>
</dbReference>
<keyword evidence="6" id="KW-0539">Nucleus</keyword>
<dbReference type="SUPFAM" id="SSF57701">
    <property type="entry name" value="Zn2/Cys6 DNA-binding domain"/>
    <property type="match status" value="1"/>
</dbReference>
<feature type="domain" description="Zn(2)-C6 fungal-type" evidence="8">
    <location>
        <begin position="9"/>
        <end position="40"/>
    </location>
</feature>
<feature type="region of interest" description="Disordered" evidence="7">
    <location>
        <begin position="47"/>
        <end position="126"/>
    </location>
</feature>
<dbReference type="GO" id="GO:0006351">
    <property type="term" value="P:DNA-templated transcription"/>
    <property type="evidence" value="ECO:0007669"/>
    <property type="project" value="InterPro"/>
</dbReference>
<dbReference type="PANTHER" id="PTHR47171">
    <property type="entry name" value="FARA-RELATED"/>
    <property type="match status" value="1"/>
</dbReference>
<evidence type="ECO:0000256" key="2">
    <source>
        <dbReference type="ARBA" id="ARBA00022833"/>
    </source>
</evidence>
<dbReference type="VEuPathDB" id="FungiDB:ASPVEDRAFT_141161"/>
<keyword evidence="10" id="KW-1185">Reference proteome</keyword>
<feature type="compositionally biased region" description="Low complexity" evidence="7">
    <location>
        <begin position="61"/>
        <end position="75"/>
    </location>
</feature>
<dbReference type="InterPro" id="IPR036864">
    <property type="entry name" value="Zn2-C6_fun-type_DNA-bd_sf"/>
</dbReference>
<reference evidence="10" key="1">
    <citation type="journal article" date="2017" name="Genome Biol.">
        <title>Comparative genomics reveals high biological diversity and specific adaptations in the industrially and medically important fungal genus Aspergillus.</title>
        <authorList>
            <person name="de Vries R.P."/>
            <person name="Riley R."/>
            <person name="Wiebenga A."/>
            <person name="Aguilar-Osorio G."/>
            <person name="Amillis S."/>
            <person name="Uchima C.A."/>
            <person name="Anderluh G."/>
            <person name="Asadollahi M."/>
            <person name="Askin M."/>
            <person name="Barry K."/>
            <person name="Battaglia E."/>
            <person name="Bayram O."/>
            <person name="Benocci T."/>
            <person name="Braus-Stromeyer S.A."/>
            <person name="Caldana C."/>
            <person name="Canovas D."/>
            <person name="Cerqueira G.C."/>
            <person name="Chen F."/>
            <person name="Chen W."/>
            <person name="Choi C."/>
            <person name="Clum A."/>
            <person name="Dos Santos R.A."/>
            <person name="Damasio A.R."/>
            <person name="Diallinas G."/>
            <person name="Emri T."/>
            <person name="Fekete E."/>
            <person name="Flipphi M."/>
            <person name="Freyberg S."/>
            <person name="Gallo A."/>
            <person name="Gournas C."/>
            <person name="Habgood R."/>
            <person name="Hainaut M."/>
            <person name="Harispe M.L."/>
            <person name="Henrissat B."/>
            <person name="Hilden K.S."/>
            <person name="Hope R."/>
            <person name="Hossain A."/>
            <person name="Karabika E."/>
            <person name="Karaffa L."/>
            <person name="Karanyi Z."/>
            <person name="Krasevec N."/>
            <person name="Kuo A."/>
            <person name="Kusch H."/>
            <person name="LaButti K."/>
            <person name="Lagendijk E.L."/>
            <person name="Lapidus A."/>
            <person name="Levasseur A."/>
            <person name="Lindquist E."/>
            <person name="Lipzen A."/>
            <person name="Logrieco A.F."/>
            <person name="MacCabe A."/>
            <person name="Maekelae M.R."/>
            <person name="Malavazi I."/>
            <person name="Melin P."/>
            <person name="Meyer V."/>
            <person name="Mielnichuk N."/>
            <person name="Miskei M."/>
            <person name="Molnar A.P."/>
            <person name="Mule G."/>
            <person name="Ngan C.Y."/>
            <person name="Orejas M."/>
            <person name="Orosz E."/>
            <person name="Ouedraogo J.P."/>
            <person name="Overkamp K.M."/>
            <person name="Park H.-S."/>
            <person name="Perrone G."/>
            <person name="Piumi F."/>
            <person name="Punt P.J."/>
            <person name="Ram A.F."/>
            <person name="Ramon A."/>
            <person name="Rauscher S."/>
            <person name="Record E."/>
            <person name="Riano-Pachon D.M."/>
            <person name="Robert V."/>
            <person name="Roehrig J."/>
            <person name="Ruller R."/>
            <person name="Salamov A."/>
            <person name="Salih N.S."/>
            <person name="Samson R.A."/>
            <person name="Sandor E."/>
            <person name="Sanguinetti M."/>
            <person name="Schuetze T."/>
            <person name="Sepcic K."/>
            <person name="Shelest E."/>
            <person name="Sherlock G."/>
            <person name="Sophianopoulou V."/>
            <person name="Squina F.M."/>
            <person name="Sun H."/>
            <person name="Susca A."/>
            <person name="Todd R.B."/>
            <person name="Tsang A."/>
            <person name="Unkles S.E."/>
            <person name="van de Wiele N."/>
            <person name="van Rossen-Uffink D."/>
            <person name="Oliveira J.V."/>
            <person name="Vesth T.C."/>
            <person name="Visser J."/>
            <person name="Yu J.-H."/>
            <person name="Zhou M."/>
            <person name="Andersen M.R."/>
            <person name="Archer D.B."/>
            <person name="Baker S.E."/>
            <person name="Benoit I."/>
            <person name="Brakhage A.A."/>
            <person name="Braus G.H."/>
            <person name="Fischer R."/>
            <person name="Frisvad J.C."/>
            <person name="Goldman G.H."/>
            <person name="Houbraken J."/>
            <person name="Oakley B."/>
            <person name="Pocsi I."/>
            <person name="Scazzocchio C."/>
            <person name="Seiboth B."/>
            <person name="vanKuyk P.A."/>
            <person name="Wortman J."/>
            <person name="Dyer P.S."/>
            <person name="Grigoriev I.V."/>
        </authorList>
    </citation>
    <scope>NUCLEOTIDE SEQUENCE [LARGE SCALE GENOMIC DNA]</scope>
    <source>
        <strain evidence="10">CBS 583.65</strain>
    </source>
</reference>
<keyword evidence="5" id="KW-0804">Transcription</keyword>
<dbReference type="EMBL" id="KV878136">
    <property type="protein sequence ID" value="OJJ07198.1"/>
    <property type="molecule type" value="Genomic_DNA"/>
</dbReference>
<dbReference type="AlphaFoldDB" id="A0A1L9Q0B2"/>
<accession>A0A1L9Q0B2</accession>
<proteinExistence type="predicted"/>
<evidence type="ECO:0000256" key="6">
    <source>
        <dbReference type="ARBA" id="ARBA00023242"/>
    </source>
</evidence>
<dbReference type="OrthoDB" id="5121955at2759"/>
<evidence type="ECO:0000313" key="10">
    <source>
        <dbReference type="Proteomes" id="UP000184073"/>
    </source>
</evidence>
<evidence type="ECO:0000259" key="8">
    <source>
        <dbReference type="PROSITE" id="PS50048"/>
    </source>
</evidence>
<protein>
    <recommendedName>
        <fullName evidence="8">Zn(2)-C6 fungal-type domain-containing protein</fullName>
    </recommendedName>
</protein>
<dbReference type="GO" id="GO:0000981">
    <property type="term" value="F:DNA-binding transcription factor activity, RNA polymerase II-specific"/>
    <property type="evidence" value="ECO:0007669"/>
    <property type="project" value="InterPro"/>
</dbReference>
<dbReference type="SMART" id="SM00906">
    <property type="entry name" value="Fungal_trans"/>
    <property type="match status" value="1"/>
</dbReference>
<dbReference type="STRING" id="1036611.A0A1L9Q0B2"/>
<dbReference type="Pfam" id="PF04082">
    <property type="entry name" value="Fungal_trans"/>
    <property type="match status" value="1"/>
</dbReference>
<dbReference type="SMART" id="SM00066">
    <property type="entry name" value="GAL4"/>
    <property type="match status" value="1"/>
</dbReference>
<dbReference type="PROSITE" id="PS50048">
    <property type="entry name" value="ZN2_CY6_FUNGAL_2"/>
    <property type="match status" value="1"/>
</dbReference>
<dbReference type="GO" id="GO:0008270">
    <property type="term" value="F:zinc ion binding"/>
    <property type="evidence" value="ECO:0007669"/>
    <property type="project" value="InterPro"/>
</dbReference>
<dbReference type="CDD" id="cd12148">
    <property type="entry name" value="fungal_TF_MHR"/>
    <property type="match status" value="1"/>
</dbReference>
<keyword evidence="4" id="KW-0238">DNA-binding</keyword>
<dbReference type="GeneID" id="63723235"/>
<evidence type="ECO:0000256" key="5">
    <source>
        <dbReference type="ARBA" id="ARBA00023163"/>
    </source>
</evidence>
<evidence type="ECO:0000256" key="7">
    <source>
        <dbReference type="SAM" id="MobiDB-lite"/>
    </source>
</evidence>
<dbReference type="InterPro" id="IPR052073">
    <property type="entry name" value="Amide_Lactam_Regulators"/>
</dbReference>
<dbReference type="Proteomes" id="UP000184073">
    <property type="component" value="Unassembled WGS sequence"/>
</dbReference>
<dbReference type="Gene3D" id="4.10.240.10">
    <property type="entry name" value="Zn(2)-C6 fungal-type DNA-binding domain"/>
    <property type="match status" value="1"/>
</dbReference>
<dbReference type="PROSITE" id="PS00463">
    <property type="entry name" value="ZN2_CY6_FUNGAL_1"/>
    <property type="match status" value="1"/>
</dbReference>
<evidence type="ECO:0000256" key="1">
    <source>
        <dbReference type="ARBA" id="ARBA00022723"/>
    </source>
</evidence>
<keyword evidence="2" id="KW-0862">Zinc</keyword>
<dbReference type="PANTHER" id="PTHR47171:SF1">
    <property type="entry name" value="ZN(II)2CYS6 TRANSCRIPTION FACTOR (EUROFUNG)"/>
    <property type="match status" value="1"/>
</dbReference>
<feature type="compositionally biased region" description="Pro residues" evidence="7">
    <location>
        <begin position="76"/>
        <end position="91"/>
    </location>
</feature>
<dbReference type="InterPro" id="IPR007219">
    <property type="entry name" value="XnlR_reg_dom"/>
</dbReference>
<dbReference type="Pfam" id="PF00172">
    <property type="entry name" value="Zn_clus"/>
    <property type="match status" value="1"/>
</dbReference>
<keyword evidence="3" id="KW-0805">Transcription regulation</keyword>